<reference evidence="2 3" key="2">
    <citation type="submission" date="2018-11" db="EMBL/GenBank/DDBJ databases">
        <authorList>
            <consortium name="Pathogen Informatics"/>
        </authorList>
    </citation>
    <scope>NUCLEOTIDE SEQUENCE [LARGE SCALE GENOMIC DNA]</scope>
</reference>
<accession>A0A0R3THT9</accession>
<dbReference type="Proteomes" id="UP000278807">
    <property type="component" value="Unassembled WGS sequence"/>
</dbReference>
<dbReference type="AlphaFoldDB" id="A0A0R3THT9"/>
<reference evidence="4" key="1">
    <citation type="submission" date="2017-02" db="UniProtKB">
        <authorList>
            <consortium name="WormBaseParasite"/>
        </authorList>
    </citation>
    <scope>IDENTIFICATION</scope>
</reference>
<evidence type="ECO:0000313" key="3">
    <source>
        <dbReference type="Proteomes" id="UP000278807"/>
    </source>
</evidence>
<evidence type="ECO:0000256" key="1">
    <source>
        <dbReference type="SAM" id="MobiDB-lite"/>
    </source>
</evidence>
<dbReference type="OrthoDB" id="6224622at2759"/>
<name>A0A0R3THT9_RODNA</name>
<dbReference type="WBParaSite" id="HNAJ_0000663001-mRNA-1">
    <property type="protein sequence ID" value="HNAJ_0000663001-mRNA-1"/>
    <property type="gene ID" value="HNAJ_0000663001"/>
</dbReference>
<feature type="region of interest" description="Disordered" evidence="1">
    <location>
        <begin position="1"/>
        <end position="36"/>
    </location>
</feature>
<protein>
    <submittedName>
        <fullName evidence="4">C-type lectin domain-containing protein</fullName>
    </submittedName>
</protein>
<dbReference type="EMBL" id="UZAE01007659">
    <property type="protein sequence ID" value="VDO02486.1"/>
    <property type="molecule type" value="Genomic_DNA"/>
</dbReference>
<evidence type="ECO:0000313" key="2">
    <source>
        <dbReference type="EMBL" id="VDO02486.1"/>
    </source>
</evidence>
<sequence>MEGKLIETNGSTPNEGSKPIRKSPSAPSGIPDFAPVRPVQSIYSDSRPDYNFSGADFDGKCGKFNYAIFASIGVPYSKAVELCGTIYPGGRLAWMGDTELKPTRRMLDHLLSFHYMSFNTYFWIDGYLKDPKCAPQNSSCTWIPGRYSLIEDQSTKMFKNEDVVYHTPRKGPEKFWPVVVPNKNGEYGVGKEFILSAAPEKEEIGFVCVYRKRENRCPIGYSQVDEMLPQYMHPVALSTKEICGPEYDN</sequence>
<gene>
    <name evidence="2" type="ORF">HNAJ_LOCUS6626</name>
</gene>
<organism evidence="4">
    <name type="scientific">Rodentolepis nana</name>
    <name type="common">Dwarf tapeworm</name>
    <name type="synonym">Hymenolepis nana</name>
    <dbReference type="NCBI Taxonomy" id="102285"/>
    <lineage>
        <taxon>Eukaryota</taxon>
        <taxon>Metazoa</taxon>
        <taxon>Spiralia</taxon>
        <taxon>Lophotrochozoa</taxon>
        <taxon>Platyhelminthes</taxon>
        <taxon>Cestoda</taxon>
        <taxon>Eucestoda</taxon>
        <taxon>Cyclophyllidea</taxon>
        <taxon>Hymenolepididae</taxon>
        <taxon>Rodentolepis</taxon>
    </lineage>
</organism>
<keyword evidence="3" id="KW-1185">Reference proteome</keyword>
<evidence type="ECO:0000313" key="4">
    <source>
        <dbReference type="WBParaSite" id="HNAJ_0000663001-mRNA-1"/>
    </source>
</evidence>
<proteinExistence type="predicted"/>